<feature type="transmembrane region" description="Helical" evidence="3">
    <location>
        <begin position="103"/>
        <end position="127"/>
    </location>
</feature>
<feature type="coiled-coil region" evidence="1">
    <location>
        <begin position="220"/>
        <end position="247"/>
    </location>
</feature>
<proteinExistence type="predicted"/>
<sequence length="263" mass="26555">MSDDERARPAAELNPTSEPDPAPAVPEGDLPAGAEPAPATEPATAPEPAPVSAAEPEPETTSAAAPAAEPEPAPASLSAAEPAPEPAPTSEPAPPKALDKAVAFVRANVAVVVLAVLLVGAIVWGALGTVSAGDWESRATSLSAELMSAEKSLADAEATIDGLETARSRAESTASACIGAIGDADAMLEVSAKLGEKNVTYLEGLNDFMAAITARDIAAVESIGTEMDKLTVQIEDLSADLEEHIDAYGDSAEGCHVDDAQDV</sequence>
<accession>A0ABV9HLW7</accession>
<evidence type="ECO:0000256" key="2">
    <source>
        <dbReference type="SAM" id="MobiDB-lite"/>
    </source>
</evidence>
<comment type="caution">
    <text evidence="4">The sequence shown here is derived from an EMBL/GenBank/DDBJ whole genome shotgun (WGS) entry which is preliminary data.</text>
</comment>
<organism evidence="4 5">
    <name type="scientific">Promicromonospora alba</name>
    <dbReference type="NCBI Taxonomy" id="1616110"/>
    <lineage>
        <taxon>Bacteria</taxon>
        <taxon>Bacillati</taxon>
        <taxon>Actinomycetota</taxon>
        <taxon>Actinomycetes</taxon>
        <taxon>Micrococcales</taxon>
        <taxon>Promicromonosporaceae</taxon>
        <taxon>Promicromonospora</taxon>
    </lineage>
</organism>
<evidence type="ECO:0000313" key="5">
    <source>
        <dbReference type="Proteomes" id="UP001596011"/>
    </source>
</evidence>
<evidence type="ECO:0000256" key="3">
    <source>
        <dbReference type="SAM" id="Phobius"/>
    </source>
</evidence>
<feature type="coiled-coil region" evidence="1">
    <location>
        <begin position="139"/>
        <end position="173"/>
    </location>
</feature>
<feature type="compositionally biased region" description="Low complexity" evidence="2">
    <location>
        <begin position="31"/>
        <end position="82"/>
    </location>
</feature>
<protein>
    <submittedName>
        <fullName evidence="4">Uncharacterized protein</fullName>
    </submittedName>
</protein>
<keyword evidence="3" id="KW-0472">Membrane</keyword>
<gene>
    <name evidence="4" type="ORF">ACFO6V_20155</name>
</gene>
<evidence type="ECO:0000313" key="4">
    <source>
        <dbReference type="EMBL" id="MFC4630570.1"/>
    </source>
</evidence>
<keyword evidence="3" id="KW-1133">Transmembrane helix</keyword>
<feature type="region of interest" description="Disordered" evidence="2">
    <location>
        <begin position="1"/>
        <end position="95"/>
    </location>
</feature>
<reference evidence="5" key="1">
    <citation type="journal article" date="2019" name="Int. J. Syst. Evol. Microbiol.">
        <title>The Global Catalogue of Microorganisms (GCM) 10K type strain sequencing project: providing services to taxonomists for standard genome sequencing and annotation.</title>
        <authorList>
            <consortium name="The Broad Institute Genomics Platform"/>
            <consortium name="The Broad Institute Genome Sequencing Center for Infectious Disease"/>
            <person name="Wu L."/>
            <person name="Ma J."/>
        </authorList>
    </citation>
    <scope>NUCLEOTIDE SEQUENCE [LARGE SCALE GENOMIC DNA]</scope>
    <source>
        <strain evidence="5">CCUG 42722</strain>
    </source>
</reference>
<dbReference type="RefSeq" id="WP_377138475.1">
    <property type="nucleotide sequence ID" value="NZ_JBHSFI010000006.1"/>
</dbReference>
<evidence type="ECO:0000256" key="1">
    <source>
        <dbReference type="SAM" id="Coils"/>
    </source>
</evidence>
<keyword evidence="3" id="KW-0812">Transmembrane</keyword>
<keyword evidence="1" id="KW-0175">Coiled coil</keyword>
<name>A0ABV9HLW7_9MICO</name>
<dbReference type="EMBL" id="JBHSFI010000006">
    <property type="protein sequence ID" value="MFC4630570.1"/>
    <property type="molecule type" value="Genomic_DNA"/>
</dbReference>
<dbReference type="Proteomes" id="UP001596011">
    <property type="component" value="Unassembled WGS sequence"/>
</dbReference>
<keyword evidence="5" id="KW-1185">Reference proteome</keyword>
<feature type="compositionally biased region" description="Pro residues" evidence="2">
    <location>
        <begin position="83"/>
        <end position="95"/>
    </location>
</feature>